<name>A0A061RWE2_9CHLO</name>
<protein>
    <submittedName>
        <fullName evidence="1">Uncharacterized protein</fullName>
    </submittedName>
</protein>
<reference evidence="1" key="1">
    <citation type="submission" date="2014-05" db="EMBL/GenBank/DDBJ databases">
        <title>The transcriptome of the halophilic microalga Tetraselmis sp. GSL018 isolated from the Great Salt Lake, Utah.</title>
        <authorList>
            <person name="Jinkerson R.E."/>
            <person name="D'Adamo S."/>
            <person name="Posewitz M.C."/>
        </authorList>
    </citation>
    <scope>NUCLEOTIDE SEQUENCE</scope>
    <source>
        <strain evidence="1">GSL018</strain>
    </source>
</reference>
<organism evidence="1">
    <name type="scientific">Tetraselmis sp. GSL018</name>
    <dbReference type="NCBI Taxonomy" id="582737"/>
    <lineage>
        <taxon>Eukaryota</taxon>
        <taxon>Viridiplantae</taxon>
        <taxon>Chlorophyta</taxon>
        <taxon>core chlorophytes</taxon>
        <taxon>Chlorodendrophyceae</taxon>
        <taxon>Chlorodendrales</taxon>
        <taxon>Chlorodendraceae</taxon>
        <taxon>Tetraselmis</taxon>
    </lineage>
</organism>
<sequence>MEDLEYVGELARKSREFSRALGKYYSLCLFLACIVKVSLQQNAPGGFARKEQLPKRKQILEENSWSSRLLLESSNLGLTVLDGNEFASALRDNSVSEIIIADNIEIDRSSFGEKAISLHRDLLIRGANCIHSGCSGTLYNIGFLLPPNASWLRLENSSLVIMGVKFDSGLFEVGHDQGHMPITMLGVDFFGSRTPYCRCTSLAWTA</sequence>
<proteinExistence type="predicted"/>
<accession>A0A061RWE2</accession>
<dbReference type="AlphaFoldDB" id="A0A061RWE2"/>
<evidence type="ECO:0000313" key="1">
    <source>
        <dbReference type="EMBL" id="JAC76278.1"/>
    </source>
</evidence>
<dbReference type="EMBL" id="GBEZ01009300">
    <property type="protein sequence ID" value="JAC76278.1"/>
    <property type="molecule type" value="Transcribed_RNA"/>
</dbReference>
<gene>
    <name evidence="1" type="ORF">TSPGSL018_20614</name>
</gene>